<gene>
    <name evidence="2" type="ORF">MYCTH_2130131</name>
</gene>
<dbReference type="HOGENOM" id="CLU_1497237_0_0_1"/>
<feature type="compositionally biased region" description="Acidic residues" evidence="1">
    <location>
        <begin position="113"/>
        <end position="122"/>
    </location>
</feature>
<dbReference type="RefSeq" id="XP_003666227.1">
    <property type="nucleotide sequence ID" value="XM_003666179.1"/>
</dbReference>
<dbReference type="GeneID" id="11514442"/>
<evidence type="ECO:0000256" key="1">
    <source>
        <dbReference type="SAM" id="MobiDB-lite"/>
    </source>
</evidence>
<accession>G2QM02</accession>
<feature type="compositionally biased region" description="Low complexity" evidence="1">
    <location>
        <begin position="161"/>
        <end position="172"/>
    </location>
</feature>
<dbReference type="VEuPathDB" id="FungiDB:MYCTH_2130131"/>
<evidence type="ECO:0000313" key="3">
    <source>
        <dbReference type="Proteomes" id="UP000007322"/>
    </source>
</evidence>
<proteinExistence type="predicted"/>
<sequence>MDMDKPTETIAFDFDPMDIDKPTVAAPIDFDPMDIDEPTAAAAVDFDPMEIDGPAELNTDRTRSGKNAFGCHSESINHQDTKGCPTSPDLDKVEVYSLEQIARDYPPLSSDESSSDGIDEDSGGSSGNGSGDGMDEDSGSGDGSGDCMDEDSSGGSGDSSGDGPSPGLVSDSTSITTRLT</sequence>
<protein>
    <submittedName>
        <fullName evidence="2">Uncharacterized protein</fullName>
    </submittedName>
</protein>
<reference evidence="2 3" key="1">
    <citation type="journal article" date="2011" name="Nat. Biotechnol.">
        <title>Comparative genomic analysis of the thermophilic biomass-degrading fungi Myceliophthora thermophila and Thielavia terrestris.</title>
        <authorList>
            <person name="Berka R.M."/>
            <person name="Grigoriev I.V."/>
            <person name="Otillar R."/>
            <person name="Salamov A."/>
            <person name="Grimwood J."/>
            <person name="Reid I."/>
            <person name="Ishmael N."/>
            <person name="John T."/>
            <person name="Darmond C."/>
            <person name="Moisan M.-C."/>
            <person name="Henrissat B."/>
            <person name="Coutinho P.M."/>
            <person name="Lombard V."/>
            <person name="Natvig D.O."/>
            <person name="Lindquist E."/>
            <person name="Schmutz J."/>
            <person name="Lucas S."/>
            <person name="Harris P."/>
            <person name="Powlowski J."/>
            <person name="Bellemare A."/>
            <person name="Taylor D."/>
            <person name="Butler G."/>
            <person name="de Vries R.P."/>
            <person name="Allijn I.E."/>
            <person name="van den Brink J."/>
            <person name="Ushinsky S."/>
            <person name="Storms R."/>
            <person name="Powell A.J."/>
            <person name="Paulsen I.T."/>
            <person name="Elbourne L.D.H."/>
            <person name="Baker S.E."/>
            <person name="Magnuson J."/>
            <person name="LaBoissiere S."/>
            <person name="Clutterbuck A.J."/>
            <person name="Martinez D."/>
            <person name="Wogulis M."/>
            <person name="de Leon A.L."/>
            <person name="Rey M.W."/>
            <person name="Tsang A."/>
        </authorList>
    </citation>
    <scope>NUCLEOTIDE SEQUENCE [LARGE SCALE GENOMIC DNA]</scope>
    <source>
        <strain evidence="3">ATCC 42464 / BCRC 31852 / DSM 1799</strain>
    </source>
</reference>
<feature type="region of interest" description="Disordered" evidence="1">
    <location>
        <begin position="45"/>
        <end position="180"/>
    </location>
</feature>
<organism evidence="2 3">
    <name type="scientific">Thermothelomyces thermophilus (strain ATCC 42464 / BCRC 31852 / DSM 1799)</name>
    <name type="common">Sporotrichum thermophile</name>
    <dbReference type="NCBI Taxonomy" id="573729"/>
    <lineage>
        <taxon>Eukaryota</taxon>
        <taxon>Fungi</taxon>
        <taxon>Dikarya</taxon>
        <taxon>Ascomycota</taxon>
        <taxon>Pezizomycotina</taxon>
        <taxon>Sordariomycetes</taxon>
        <taxon>Sordariomycetidae</taxon>
        <taxon>Sordariales</taxon>
        <taxon>Chaetomiaceae</taxon>
        <taxon>Thermothelomyces</taxon>
    </lineage>
</organism>
<dbReference type="Proteomes" id="UP000007322">
    <property type="component" value="Chromosome 6"/>
</dbReference>
<dbReference type="InParanoid" id="G2QM02"/>
<dbReference type="KEGG" id="mtm:MYCTH_2130131"/>
<name>G2QM02_THET4</name>
<keyword evidence="3" id="KW-1185">Reference proteome</keyword>
<dbReference type="AlphaFoldDB" id="G2QM02"/>
<evidence type="ECO:0000313" key="2">
    <source>
        <dbReference type="EMBL" id="AEO60982.1"/>
    </source>
</evidence>
<dbReference type="EMBL" id="CP003007">
    <property type="protein sequence ID" value="AEO60982.1"/>
    <property type="molecule type" value="Genomic_DNA"/>
</dbReference>